<gene>
    <name evidence="2" type="ORF">IU459_03990</name>
</gene>
<feature type="region of interest" description="Disordered" evidence="1">
    <location>
        <begin position="30"/>
        <end position="54"/>
    </location>
</feature>
<protein>
    <submittedName>
        <fullName evidence="2">Uncharacterized protein</fullName>
    </submittedName>
</protein>
<sequence>MLDVSHRQSLLDEDTQRLDISRYLACESADDPVRKARRTQRVDAGLGADRSTSD</sequence>
<organism evidence="2 3">
    <name type="scientific">Nocardia amamiensis</name>
    <dbReference type="NCBI Taxonomy" id="404578"/>
    <lineage>
        <taxon>Bacteria</taxon>
        <taxon>Bacillati</taxon>
        <taxon>Actinomycetota</taxon>
        <taxon>Actinomycetes</taxon>
        <taxon>Mycobacteriales</taxon>
        <taxon>Nocardiaceae</taxon>
        <taxon>Nocardia</taxon>
    </lineage>
</organism>
<reference evidence="2 3" key="1">
    <citation type="submission" date="2020-10" db="EMBL/GenBank/DDBJ databases">
        <title>Identification of Nocardia species via Next-generation sequencing and recognition of intraspecies genetic diversity.</title>
        <authorList>
            <person name="Li P."/>
            <person name="Li P."/>
            <person name="Lu B."/>
        </authorList>
    </citation>
    <scope>NUCLEOTIDE SEQUENCE [LARGE SCALE GENOMIC DNA]</scope>
    <source>
        <strain evidence="2 3">BJ06-0157</strain>
    </source>
</reference>
<evidence type="ECO:0000313" key="3">
    <source>
        <dbReference type="Proteomes" id="UP000702209"/>
    </source>
</evidence>
<evidence type="ECO:0000313" key="2">
    <source>
        <dbReference type="EMBL" id="MBF6296702.1"/>
    </source>
</evidence>
<dbReference type="EMBL" id="JADLQX010000002">
    <property type="protein sequence ID" value="MBF6296702.1"/>
    <property type="molecule type" value="Genomic_DNA"/>
</dbReference>
<dbReference type="Proteomes" id="UP000702209">
    <property type="component" value="Unassembled WGS sequence"/>
</dbReference>
<comment type="caution">
    <text evidence="2">The sequence shown here is derived from an EMBL/GenBank/DDBJ whole genome shotgun (WGS) entry which is preliminary data.</text>
</comment>
<name>A0ABS0CLN4_9NOCA</name>
<keyword evidence="3" id="KW-1185">Reference proteome</keyword>
<proteinExistence type="predicted"/>
<dbReference type="RefSeq" id="WP_157172319.1">
    <property type="nucleotide sequence ID" value="NZ_JADLQX010000002.1"/>
</dbReference>
<accession>A0ABS0CLN4</accession>
<evidence type="ECO:0000256" key="1">
    <source>
        <dbReference type="SAM" id="MobiDB-lite"/>
    </source>
</evidence>